<evidence type="ECO:0000256" key="1">
    <source>
        <dbReference type="ARBA" id="ARBA00001946"/>
    </source>
</evidence>
<proteinExistence type="inferred from homology"/>
<feature type="compositionally biased region" description="Basic and acidic residues" evidence="12">
    <location>
        <begin position="504"/>
        <end position="516"/>
    </location>
</feature>
<evidence type="ECO:0000256" key="4">
    <source>
        <dbReference type="ARBA" id="ARBA00012305"/>
    </source>
</evidence>
<feature type="compositionally biased region" description="Basic and acidic residues" evidence="12">
    <location>
        <begin position="150"/>
        <end position="162"/>
    </location>
</feature>
<dbReference type="InterPro" id="IPR021135">
    <property type="entry name" value="PEP_COase"/>
</dbReference>
<sequence length="1301" mass="144436">MCSKSRVRAASGSGRGSVQSRSEEGEGGQRVEPQLGNLYRPQPPPPQCIAKSRDHIRKIGKGKGIKGPRVGVQPIYLFSVPLFLCTYRKQRNKPTMMAAADRDDDGGEGTPPRPPQQQRTANAGGGGLLASLFGNASYGSFTTELSSPRRSLEDTRDSKEEQQFNLPSLPPALRQVSFGGENTLADLHDDDRLLRNMLMTLIRKSHPHVAQKVEQIYELAQKWTATGEDDDFGSLEKFVQSMSPADIVLVASAFSNMLSMHSLTEEVADVISEREAGIGGAVRPTRSIDQSIRRLVKSGIDIDQIYFALAEQQVEFVFTAHPTQATRRSLLKKQAVVRSNLLRIQHGEKMNRFEKMASVDMMLAAIEESWRTDEIRRSRPTPQSEARVGLSYVTETVFSSVPAYIRRMNMTLGHAGLPPLPNDGADLFRFSTWMGGDRDGNPFVTAETTYEVVVTNRIRAIDLYFAQISLLLNELSSWRCSAKLRSFVNDITKCFKSDLGPHYTQHEREQAPRGRQDSNASTGFPRTNSSTSNFTSDHVYRERCTQRNYEDFLYPLPETEPYRCVLSYVRDKLWNTKQLLLSTLSNRDGASLVALMDDNTSFILPGQPGYHEQFGGDSPSSASWKDRFECVYSETQHLLTPLLLIQESLIEVGDNATANGFLVDVIRQVRAFGLALLKLDVRQESDRHAHAIDAITRHLGLGSYLSWDEDDRVAFISKELGGKRPLLPRDYETSSAFTEDDVEVLRTCACISKLPPDSLGAYVISMCQQASDVLAVVLLQREASVGGSNSKPMRVVPLFEKLDDLQRSPSVMEALYTNAVYNGYIGTNFARSQEVMVGYSDSGKDAGRLAAAWGLYEGQEKLAKVSKAHGVKLTLFHGRGGTVGRGGGPAHLAILSQPPETVDGRLRLTIQGEVIEQDFGSTELAFRTFDMYTTAVLEHTLAPPRQPKAKWREVMDTLSERSCSAYRGVVFQNPLFIPFFKKVTPELELGRMNIGSRPSRRKADAGVESLRAIPWIFAWTQTRFHLPVWLGIGEAFESFGDLDTIATMYSEWPFFQVTMDMVEMVLMKADERCAKLYERMLLPSEATELKELGSSLRASFRKTKSAIFDVLNAGKKYMFDNSIDDSSNEPAATTEEEEPAASAAAKVSSLYDVDEVEDDGGKHYGVLHPFTELASKSPGAPDLLGQAVKEVNTSEFHCSASHQLKLNLLRKLELRLPYVTPLNVMQAHLLKELRAIVDDNVWPSEANTFEADADLAAMCSLSSPTMATAEVADRRAQYQIIVEDALIITMKAIAIAMGNTG</sequence>
<dbReference type="Gene3D" id="1.20.1440.90">
    <property type="entry name" value="Phosphoenolpyruvate/pyruvate domain"/>
    <property type="match status" value="1"/>
</dbReference>
<keyword evidence="7" id="KW-0456">Lyase</keyword>
<dbReference type="PROSITE" id="PS00393">
    <property type="entry name" value="PEPCASE_2"/>
    <property type="match status" value="1"/>
</dbReference>
<dbReference type="EMBL" id="BNJQ01000001">
    <property type="protein sequence ID" value="GHP01707.1"/>
    <property type="molecule type" value="Genomic_DNA"/>
</dbReference>
<dbReference type="EC" id="4.1.1.31" evidence="4"/>
<feature type="region of interest" description="Disordered" evidence="12">
    <location>
        <begin position="141"/>
        <end position="164"/>
    </location>
</feature>
<dbReference type="GO" id="GO:0008964">
    <property type="term" value="F:phosphoenolpyruvate carboxylase activity"/>
    <property type="evidence" value="ECO:0007669"/>
    <property type="project" value="UniProtKB-EC"/>
</dbReference>
<dbReference type="InterPro" id="IPR033129">
    <property type="entry name" value="PEPCASE_His_AS"/>
</dbReference>
<feature type="active site" evidence="10">
    <location>
        <position position="321"/>
    </location>
</feature>
<name>A0A830H965_9CHLO</name>
<evidence type="ECO:0000256" key="7">
    <source>
        <dbReference type="ARBA" id="ARBA00023239"/>
    </source>
</evidence>
<feature type="region of interest" description="Disordered" evidence="12">
    <location>
        <begin position="96"/>
        <end position="126"/>
    </location>
</feature>
<dbReference type="SUPFAM" id="SSF51621">
    <property type="entry name" value="Phosphoenolpyruvate/pyruvate domain"/>
    <property type="match status" value="2"/>
</dbReference>
<dbReference type="HAMAP" id="MF_00595">
    <property type="entry name" value="PEPcase_type1"/>
    <property type="match status" value="1"/>
</dbReference>
<feature type="region of interest" description="Disordered" evidence="12">
    <location>
        <begin position="502"/>
        <end position="535"/>
    </location>
</feature>
<evidence type="ECO:0000256" key="3">
    <source>
        <dbReference type="ARBA" id="ARBA00008346"/>
    </source>
</evidence>
<evidence type="ECO:0000256" key="11">
    <source>
        <dbReference type="PROSITE-ProRule" id="PRU10112"/>
    </source>
</evidence>
<keyword evidence="13" id="KW-0670">Pyruvate</keyword>
<comment type="cofactor">
    <cofactor evidence="1">
        <name>Mg(2+)</name>
        <dbReference type="ChEBI" id="CHEBI:18420"/>
    </cofactor>
</comment>
<evidence type="ECO:0000313" key="14">
    <source>
        <dbReference type="Proteomes" id="UP000660262"/>
    </source>
</evidence>
<dbReference type="PANTHER" id="PTHR30523:SF33">
    <property type="entry name" value="PHOSPHOENOLPYRUVATE CARBOXYLASE 3"/>
    <property type="match status" value="1"/>
</dbReference>
<accession>A0A830H965</accession>
<organism evidence="13 14">
    <name type="scientific">Pycnococcus provasolii</name>
    <dbReference type="NCBI Taxonomy" id="41880"/>
    <lineage>
        <taxon>Eukaryota</taxon>
        <taxon>Viridiplantae</taxon>
        <taxon>Chlorophyta</taxon>
        <taxon>Pseudoscourfieldiophyceae</taxon>
        <taxon>Pseudoscourfieldiales</taxon>
        <taxon>Pycnococcaceae</taxon>
        <taxon>Pycnococcus</taxon>
    </lineage>
</organism>
<reference evidence="13" key="1">
    <citation type="submission" date="2020-10" db="EMBL/GenBank/DDBJ databases">
        <title>Unveiling of a novel bifunctional photoreceptor, Dualchrome1, isolated from a cosmopolitan green alga.</title>
        <authorList>
            <person name="Suzuki S."/>
            <person name="Kawachi M."/>
        </authorList>
    </citation>
    <scope>NUCLEOTIDE SEQUENCE</scope>
    <source>
        <strain evidence="13">NIES 2893</strain>
    </source>
</reference>
<dbReference type="PANTHER" id="PTHR30523">
    <property type="entry name" value="PHOSPHOENOLPYRUVATE CARBOXYLASE"/>
    <property type="match status" value="1"/>
</dbReference>
<protein>
    <recommendedName>
        <fullName evidence="4">phosphoenolpyruvate carboxylase</fullName>
        <ecNumber evidence="4">4.1.1.31</ecNumber>
    </recommendedName>
</protein>
<dbReference type="PRINTS" id="PR00150">
    <property type="entry name" value="PEPCARBXLASE"/>
</dbReference>
<comment type="subcellular location">
    <subcellularLocation>
        <location evidence="2">Cytoplasm</location>
    </subcellularLocation>
</comment>
<dbReference type="InterPro" id="IPR018129">
    <property type="entry name" value="PEP_COase_Lys_AS"/>
</dbReference>
<feature type="region of interest" description="Disordered" evidence="12">
    <location>
        <begin position="1"/>
        <end position="50"/>
    </location>
</feature>
<comment type="caution">
    <text evidence="13">The sequence shown here is derived from an EMBL/GenBank/DDBJ whole genome shotgun (WGS) entry which is preliminary data.</text>
</comment>
<dbReference type="Pfam" id="PF00311">
    <property type="entry name" value="PEPcase"/>
    <property type="match status" value="3"/>
</dbReference>
<evidence type="ECO:0000256" key="10">
    <source>
        <dbReference type="PROSITE-ProRule" id="PRU10111"/>
    </source>
</evidence>
<comment type="similarity">
    <text evidence="3">Belongs to the PEPCase type 1 family.</text>
</comment>
<dbReference type="Proteomes" id="UP000660262">
    <property type="component" value="Unassembled WGS sequence"/>
</dbReference>
<evidence type="ECO:0000256" key="6">
    <source>
        <dbReference type="ARBA" id="ARBA00022842"/>
    </source>
</evidence>
<keyword evidence="14" id="KW-1185">Reference proteome</keyword>
<feature type="compositionally biased region" description="Low complexity" evidence="12">
    <location>
        <begin position="8"/>
        <end position="20"/>
    </location>
</feature>
<dbReference type="InterPro" id="IPR015813">
    <property type="entry name" value="Pyrv/PenolPyrv_kinase-like_dom"/>
</dbReference>
<keyword evidence="8" id="KW-0120">Carbon dioxide fixation</keyword>
<dbReference type="InterPro" id="IPR022805">
    <property type="entry name" value="PEP_COase_bac/pln-type"/>
</dbReference>
<evidence type="ECO:0000256" key="12">
    <source>
        <dbReference type="SAM" id="MobiDB-lite"/>
    </source>
</evidence>
<keyword evidence="6" id="KW-0460">Magnesium</keyword>
<evidence type="ECO:0000256" key="9">
    <source>
        <dbReference type="ARBA" id="ARBA00048995"/>
    </source>
</evidence>
<dbReference type="GO" id="GO:0005829">
    <property type="term" value="C:cytosol"/>
    <property type="evidence" value="ECO:0007669"/>
    <property type="project" value="TreeGrafter"/>
</dbReference>
<evidence type="ECO:0000256" key="5">
    <source>
        <dbReference type="ARBA" id="ARBA00022490"/>
    </source>
</evidence>
<dbReference type="PROSITE" id="PS00781">
    <property type="entry name" value="PEPCASE_1"/>
    <property type="match status" value="1"/>
</dbReference>
<keyword evidence="5" id="KW-0963">Cytoplasm</keyword>
<dbReference type="GO" id="GO:0006099">
    <property type="term" value="P:tricarboxylic acid cycle"/>
    <property type="evidence" value="ECO:0007669"/>
    <property type="project" value="InterPro"/>
</dbReference>
<evidence type="ECO:0000313" key="13">
    <source>
        <dbReference type="EMBL" id="GHP01707.1"/>
    </source>
</evidence>
<dbReference type="GO" id="GO:0015977">
    <property type="term" value="P:carbon fixation"/>
    <property type="evidence" value="ECO:0007669"/>
    <property type="project" value="UniProtKB-KW"/>
</dbReference>
<evidence type="ECO:0000256" key="2">
    <source>
        <dbReference type="ARBA" id="ARBA00004496"/>
    </source>
</evidence>
<feature type="active site" evidence="11">
    <location>
        <position position="844"/>
    </location>
</feature>
<evidence type="ECO:0000256" key="8">
    <source>
        <dbReference type="ARBA" id="ARBA00023300"/>
    </source>
</evidence>
<gene>
    <name evidence="13" type="ORF">PPROV_000046400</name>
</gene>
<dbReference type="OrthoDB" id="1365747at2759"/>
<comment type="catalytic activity">
    <reaction evidence="9">
        <text>oxaloacetate + phosphate = phosphoenolpyruvate + hydrogencarbonate</text>
        <dbReference type="Rhea" id="RHEA:28370"/>
        <dbReference type="ChEBI" id="CHEBI:16452"/>
        <dbReference type="ChEBI" id="CHEBI:17544"/>
        <dbReference type="ChEBI" id="CHEBI:43474"/>
        <dbReference type="ChEBI" id="CHEBI:58702"/>
        <dbReference type="EC" id="4.1.1.31"/>
    </reaction>
</comment>
<feature type="compositionally biased region" description="Polar residues" evidence="12">
    <location>
        <begin position="517"/>
        <end position="535"/>
    </location>
</feature>